<gene>
    <name evidence="2" type="ORF">FH607_017795</name>
</gene>
<dbReference type="InterPro" id="IPR010179">
    <property type="entry name" value="CRISPR-assoc_prot_Cse3"/>
</dbReference>
<dbReference type="Pfam" id="PF08798">
    <property type="entry name" value="CRISPR_assoc"/>
    <property type="match status" value="1"/>
</dbReference>
<keyword evidence="3" id="KW-1185">Reference proteome</keyword>
<protein>
    <submittedName>
        <fullName evidence="2">Type I-E CRISPR-associated protein Cas6/Cse3/CasE</fullName>
    </submittedName>
</protein>
<dbReference type="EMBL" id="VDLY02000011">
    <property type="protein sequence ID" value="KAB8163901.1"/>
    <property type="molecule type" value="Genomic_DNA"/>
</dbReference>
<sequence>MAGEVGEAVAVRRELQRVPEAERPFPAPPLRGRLQPSASEPTRGQAHGVQRQRALLLAPQLGVAVRGELTVTDPAAFARTLSTGLGRAKSYGCGLLLVKPAR</sequence>
<evidence type="ECO:0000313" key="3">
    <source>
        <dbReference type="Proteomes" id="UP000314251"/>
    </source>
</evidence>
<evidence type="ECO:0000256" key="1">
    <source>
        <dbReference type="SAM" id="MobiDB-lite"/>
    </source>
</evidence>
<name>A0A5N6A5G7_9ACTN</name>
<reference evidence="2" key="1">
    <citation type="submission" date="2019-10" db="EMBL/GenBank/DDBJ databases">
        <title>Nonomuraea sp. nov., isolated from Phyllanthus amarus.</title>
        <authorList>
            <person name="Klykleung N."/>
            <person name="Tanasupawat S."/>
        </authorList>
    </citation>
    <scope>NUCLEOTIDE SEQUENCE [LARGE SCALE GENOMIC DNA]</scope>
    <source>
        <strain evidence="2">3MP-10</strain>
    </source>
</reference>
<dbReference type="AlphaFoldDB" id="A0A5N6A5G7"/>
<dbReference type="Gene3D" id="3.30.70.1210">
    <property type="entry name" value="Crispr-associated protein, domain 2"/>
    <property type="match status" value="1"/>
</dbReference>
<dbReference type="OrthoDB" id="9795689at2"/>
<organism evidence="2 3">
    <name type="scientific">Streptomyces mimosae</name>
    <dbReference type="NCBI Taxonomy" id="2586635"/>
    <lineage>
        <taxon>Bacteria</taxon>
        <taxon>Bacillati</taxon>
        <taxon>Actinomycetota</taxon>
        <taxon>Actinomycetes</taxon>
        <taxon>Kitasatosporales</taxon>
        <taxon>Streptomycetaceae</taxon>
        <taxon>Streptomyces</taxon>
    </lineage>
</organism>
<evidence type="ECO:0000313" key="2">
    <source>
        <dbReference type="EMBL" id="KAB8163901.1"/>
    </source>
</evidence>
<feature type="region of interest" description="Disordered" evidence="1">
    <location>
        <begin position="16"/>
        <end position="49"/>
    </location>
</feature>
<dbReference type="SUPFAM" id="SSF117987">
    <property type="entry name" value="CRISPR-associated protein"/>
    <property type="match status" value="1"/>
</dbReference>
<comment type="caution">
    <text evidence="2">The sequence shown here is derived from an EMBL/GenBank/DDBJ whole genome shotgun (WGS) entry which is preliminary data.</text>
</comment>
<proteinExistence type="predicted"/>
<dbReference type="Proteomes" id="UP000314251">
    <property type="component" value="Unassembled WGS sequence"/>
</dbReference>
<accession>A0A5N6A5G7</accession>